<dbReference type="InterPro" id="IPR036010">
    <property type="entry name" value="2Fe-2S_ferredoxin-like_sf"/>
</dbReference>
<reference evidence="3 4" key="1">
    <citation type="journal article" date="2011" name="Stand. Genomic Sci.">
        <title>High quality draft genome sequence of Segniliparus rugosus CDC 945(T)= (ATCC BAA-974(T)).</title>
        <authorList>
            <person name="Earl A.M."/>
            <person name="Desjardins C.A."/>
            <person name="Fitzgerald M.G."/>
            <person name="Arachchi H.M."/>
            <person name="Zeng Q."/>
            <person name="Mehta T."/>
            <person name="Griggs A."/>
            <person name="Birren B.W."/>
            <person name="Toney N.C."/>
            <person name="Carr J."/>
            <person name="Posey J."/>
            <person name="Butler W.R."/>
        </authorList>
    </citation>
    <scope>NUCLEOTIDE SEQUENCE [LARGE SCALE GENOMIC DNA]</scope>
    <source>
        <strain evidence="4">ATCC BAA-974 / DSM 45345 / CCUG 50838 / CIP 108380 / JCM 13579 / CDC 945</strain>
    </source>
</reference>
<dbReference type="InterPro" id="IPR001041">
    <property type="entry name" value="2Fe-2S_ferredoxin-type"/>
</dbReference>
<dbReference type="eggNOG" id="COG1018">
    <property type="taxonomic scope" value="Bacteria"/>
</dbReference>
<dbReference type="Proteomes" id="UP000004816">
    <property type="component" value="Unassembled WGS sequence"/>
</dbReference>
<evidence type="ECO:0000313" key="3">
    <source>
        <dbReference type="EMBL" id="EFV12686.2"/>
    </source>
</evidence>
<dbReference type="CDD" id="cd00207">
    <property type="entry name" value="fer2"/>
    <property type="match status" value="1"/>
</dbReference>
<dbReference type="Pfam" id="PF00111">
    <property type="entry name" value="Fer2"/>
    <property type="match status" value="1"/>
</dbReference>
<evidence type="ECO:0000256" key="1">
    <source>
        <dbReference type="SAM" id="MobiDB-lite"/>
    </source>
</evidence>
<sequence>MPRFRLRRPEPAPAASSEGRFEVELRRSGRTVAVPPGVTVLDAIRARGVEIESMCRSGICGSCQTRVLAGRVEHRDGFLTEEERERFMTPCVSRAPAGERIVLDL</sequence>
<dbReference type="InterPro" id="IPR012675">
    <property type="entry name" value="Beta-grasp_dom_sf"/>
</dbReference>
<dbReference type="InterPro" id="IPR052353">
    <property type="entry name" value="Benzoxazolinone_Detox_Enz"/>
</dbReference>
<dbReference type="PROSITE" id="PS00197">
    <property type="entry name" value="2FE2S_FER_1"/>
    <property type="match status" value="1"/>
</dbReference>
<dbReference type="SUPFAM" id="SSF54292">
    <property type="entry name" value="2Fe-2S ferredoxin-like"/>
    <property type="match status" value="1"/>
</dbReference>
<keyword evidence="4" id="KW-1185">Reference proteome</keyword>
<gene>
    <name evidence="3" type="ORF">HMPREF9336_02481</name>
</gene>
<dbReference type="Gene3D" id="3.10.20.30">
    <property type="match status" value="1"/>
</dbReference>
<dbReference type="PANTHER" id="PTHR30212:SF2">
    <property type="entry name" value="PROTEIN YIIM"/>
    <property type="match status" value="1"/>
</dbReference>
<proteinExistence type="predicted"/>
<dbReference type="PANTHER" id="PTHR30212">
    <property type="entry name" value="PROTEIN YIIM"/>
    <property type="match status" value="1"/>
</dbReference>
<dbReference type="PROSITE" id="PS51085">
    <property type="entry name" value="2FE2S_FER_2"/>
    <property type="match status" value="1"/>
</dbReference>
<feature type="region of interest" description="Disordered" evidence="1">
    <location>
        <begin position="1"/>
        <end position="21"/>
    </location>
</feature>
<dbReference type="RefSeq" id="WP_021030354.1">
    <property type="nucleotide sequence ID" value="NZ_KI391953.1"/>
</dbReference>
<dbReference type="GO" id="GO:0051537">
    <property type="term" value="F:2 iron, 2 sulfur cluster binding"/>
    <property type="evidence" value="ECO:0007669"/>
    <property type="project" value="InterPro"/>
</dbReference>
<dbReference type="STRING" id="679197.HMPREF9336_02481"/>
<evidence type="ECO:0000259" key="2">
    <source>
        <dbReference type="PROSITE" id="PS51085"/>
    </source>
</evidence>
<accession>E5XSK9</accession>
<feature type="domain" description="2Fe-2S ferredoxin-type" evidence="2">
    <location>
        <begin position="21"/>
        <end position="105"/>
    </location>
</feature>
<dbReference type="AlphaFoldDB" id="E5XSK9"/>
<name>E5XSK9_SEGRC</name>
<dbReference type="EMBL" id="ACZI02000002">
    <property type="protein sequence ID" value="EFV12686.2"/>
    <property type="molecule type" value="Genomic_DNA"/>
</dbReference>
<dbReference type="InterPro" id="IPR006058">
    <property type="entry name" value="2Fe2S_fd_BS"/>
</dbReference>
<dbReference type="HOGENOM" id="CLU_003827_15_0_11"/>
<evidence type="ECO:0000313" key="4">
    <source>
        <dbReference type="Proteomes" id="UP000004816"/>
    </source>
</evidence>
<comment type="caution">
    <text evidence="3">The sequence shown here is derived from an EMBL/GenBank/DDBJ whole genome shotgun (WGS) entry which is preliminary data.</text>
</comment>
<protein>
    <recommendedName>
        <fullName evidence="2">2Fe-2S ferredoxin-type domain-containing protein</fullName>
    </recommendedName>
</protein>
<organism evidence="3 4">
    <name type="scientific">Segniliparus rugosus (strain ATCC BAA-974 / DSM 45345 / CCUG 50838 / CIP 108380 / JCM 13579 / CDC 945)</name>
    <dbReference type="NCBI Taxonomy" id="679197"/>
    <lineage>
        <taxon>Bacteria</taxon>
        <taxon>Bacillati</taxon>
        <taxon>Actinomycetota</taxon>
        <taxon>Actinomycetes</taxon>
        <taxon>Mycobacteriales</taxon>
        <taxon>Segniliparaceae</taxon>
        <taxon>Segniliparus</taxon>
    </lineage>
</organism>